<feature type="chain" id="PRO_5005122913" description="Dolichyl-diphosphooligosaccharide--protein glycosyltransferase 48 kDa subunit" evidence="9">
    <location>
        <begin position="22"/>
        <end position="445"/>
    </location>
</feature>
<name>B3S0A3_TRIAD</name>
<gene>
    <name evidence="12" type="ORF">TRIADDRAFT_37905</name>
</gene>
<keyword evidence="13" id="KW-1185">Reference proteome</keyword>
<dbReference type="Pfam" id="PF03345">
    <property type="entry name" value="OST48_N"/>
    <property type="match status" value="1"/>
</dbReference>
<evidence type="ECO:0000313" key="13">
    <source>
        <dbReference type="Proteomes" id="UP000009022"/>
    </source>
</evidence>
<dbReference type="InterPro" id="IPR055457">
    <property type="entry name" value="OST48_N"/>
</dbReference>
<evidence type="ECO:0000313" key="12">
    <source>
        <dbReference type="EMBL" id="EDV24350.1"/>
    </source>
</evidence>
<dbReference type="AlphaFoldDB" id="B3S0A3"/>
<keyword evidence="8 9" id="KW-0472">Membrane</keyword>
<feature type="domain" description="OST48 N-terminal" evidence="10">
    <location>
        <begin position="30"/>
        <end position="284"/>
    </location>
</feature>
<evidence type="ECO:0000259" key="11">
    <source>
        <dbReference type="Pfam" id="PF23358"/>
    </source>
</evidence>
<comment type="pathway">
    <text evidence="2 9">Protein modification; protein glycosylation.</text>
</comment>
<sequence length="445" mass="50053">MGLRLTDIIIIFSVLGSLVVCDTQSNNQDRTLVLLDNFNTKETHSSFLKILQGIGLSLDFKTADDPSLALSKYGEFLYEHLVILSPSVEEFGGNINVAAITEFIDSGRNVLVAGSSDIGEPIRDLAAECGLEMDEEKTAVIDHINYDKRDEGYHTMVVAKSKASLIDAPVVVGVGVNDPLLYRGIGLTVDADNPLVMEILTGSPSSFSYFPDERVKNAPQAIGKNTVLIASMQARNNARVVFCGSLDFFSDEFLHSNVQVAYPKERTYENSGNERLAISLAGWTFKKNGVLRYGNIRHHKVGETKEAQFYTVGDELEFTVDIEELVNGKWVPPIRSDIQLEFVRIDPFVRVTMNRSSNPITFKAHFKVPDVYGVYQFKIDYLRLGYTHMFSATQVSVRPLEHTQYERFILSAYPYYASAFSMMFGVFIFSFVFLHYRPNDKDKRD</sequence>
<organism evidence="12 13">
    <name type="scientific">Trichoplax adhaerens</name>
    <name type="common">Trichoplax reptans</name>
    <dbReference type="NCBI Taxonomy" id="10228"/>
    <lineage>
        <taxon>Eukaryota</taxon>
        <taxon>Metazoa</taxon>
        <taxon>Placozoa</taxon>
        <taxon>Uniplacotomia</taxon>
        <taxon>Trichoplacea</taxon>
        <taxon>Trichoplacidae</taxon>
        <taxon>Trichoplax</taxon>
    </lineage>
</organism>
<feature type="transmembrane region" description="Helical" evidence="9">
    <location>
        <begin position="413"/>
        <end position="434"/>
    </location>
</feature>
<dbReference type="KEGG" id="tad:TRIADDRAFT_37905"/>
<comment type="subunit">
    <text evidence="9">Component of the oligosaccharyltransferase (OST) complex.</text>
</comment>
<feature type="signal peptide" evidence="9">
    <location>
        <begin position="1"/>
        <end position="21"/>
    </location>
</feature>
<dbReference type="Pfam" id="PF23358">
    <property type="entry name" value="OST48_MD"/>
    <property type="match status" value="1"/>
</dbReference>
<dbReference type="CTD" id="6754715"/>
<comment type="function">
    <text evidence="9">Subunit of the oligosaccharyl transferase (OST) complex that catalyzes the initial transfer of a defined glycan (Glc(3)Man(9)GlcNAc(2) in eukaryotes) from the lipid carrier dolichol-pyrophosphate to an asparagine residue within an Asn-X-Ser/Thr consensus motif in nascent polypeptide chains, the first step in protein N-glycosylation. N-glycosylation occurs cotranslationally and the complex associates with the Sec61 complex at the channel-forming translocon complex that mediates protein translocation across the endoplasmic reticulum (ER).</text>
</comment>
<dbReference type="FunCoup" id="B3S0A3">
    <property type="interactions" value="2045"/>
</dbReference>
<evidence type="ECO:0000256" key="2">
    <source>
        <dbReference type="ARBA" id="ARBA00004922"/>
    </source>
</evidence>
<evidence type="ECO:0000256" key="7">
    <source>
        <dbReference type="ARBA" id="ARBA00022989"/>
    </source>
</evidence>
<feature type="domain" description="OST48 middle" evidence="11">
    <location>
        <begin position="298"/>
        <end position="436"/>
    </location>
</feature>
<proteinExistence type="inferred from homology"/>
<evidence type="ECO:0000256" key="8">
    <source>
        <dbReference type="ARBA" id="ARBA00023136"/>
    </source>
</evidence>
<keyword evidence="9" id="KW-0732">Signal</keyword>
<dbReference type="EMBL" id="DS985246">
    <property type="protein sequence ID" value="EDV24350.1"/>
    <property type="molecule type" value="Genomic_DNA"/>
</dbReference>
<dbReference type="PhylomeDB" id="B3S0A3"/>
<evidence type="ECO:0000256" key="9">
    <source>
        <dbReference type="RuleBase" id="RU361142"/>
    </source>
</evidence>
<evidence type="ECO:0000256" key="6">
    <source>
        <dbReference type="ARBA" id="ARBA00022824"/>
    </source>
</evidence>
<dbReference type="STRING" id="10228.B3S0A3"/>
<dbReference type="GO" id="GO:0008250">
    <property type="term" value="C:oligosaccharyltransferase complex"/>
    <property type="evidence" value="ECO:0000318"/>
    <property type="project" value="GO_Central"/>
</dbReference>
<evidence type="ECO:0000256" key="3">
    <source>
        <dbReference type="ARBA" id="ARBA00008743"/>
    </source>
</evidence>
<comment type="similarity">
    <text evidence="3 9">Belongs to the DDOST 48 kDa subunit family.</text>
</comment>
<protein>
    <recommendedName>
        <fullName evidence="4 9">Dolichyl-diphosphooligosaccharide--protein glycosyltransferase 48 kDa subunit</fullName>
        <shortName evidence="9">Oligosaccharyl transferase 48 kDa subunit</shortName>
    </recommendedName>
</protein>
<dbReference type="PANTHER" id="PTHR10830:SF0">
    <property type="entry name" value="DOLICHYL-DIPHOSPHOOLIGOSACCHARIDE--PROTEIN GLYCOSYLTRANSFERASE 48 KDA SUBUNIT"/>
    <property type="match status" value="1"/>
</dbReference>
<keyword evidence="5 9" id="KW-0812">Transmembrane</keyword>
<dbReference type="PANTHER" id="PTHR10830">
    <property type="entry name" value="DOLICHYL-DIPHOSPHOOLIGOSACCHARIDE--PROTEIN GLYCOSYLTRANSFERASE 48 KDA SUBUNIT"/>
    <property type="match status" value="1"/>
</dbReference>
<evidence type="ECO:0000256" key="1">
    <source>
        <dbReference type="ARBA" id="ARBA00004115"/>
    </source>
</evidence>
<dbReference type="InParanoid" id="B3S0A3"/>
<dbReference type="RefSeq" id="XP_002113876.1">
    <property type="nucleotide sequence ID" value="XM_002113840.1"/>
</dbReference>
<dbReference type="OrthoDB" id="29105at2759"/>
<dbReference type="eggNOG" id="KOG2754">
    <property type="taxonomic scope" value="Eukaryota"/>
</dbReference>
<dbReference type="GO" id="GO:0018279">
    <property type="term" value="P:protein N-linked glycosylation via asparagine"/>
    <property type="evidence" value="ECO:0000318"/>
    <property type="project" value="GO_Central"/>
</dbReference>
<dbReference type="InterPro" id="IPR005013">
    <property type="entry name" value="DDOST_48_kDa_subunit"/>
</dbReference>
<evidence type="ECO:0000259" key="10">
    <source>
        <dbReference type="Pfam" id="PF03345"/>
    </source>
</evidence>
<dbReference type="InterPro" id="IPR055459">
    <property type="entry name" value="OST48_MD"/>
</dbReference>
<keyword evidence="7 9" id="KW-1133">Transmembrane helix</keyword>
<evidence type="ECO:0000256" key="5">
    <source>
        <dbReference type="ARBA" id="ARBA00022692"/>
    </source>
</evidence>
<dbReference type="OMA" id="AHDEYPR"/>
<evidence type="ECO:0000256" key="4">
    <source>
        <dbReference type="ARBA" id="ARBA00013350"/>
    </source>
</evidence>
<dbReference type="HOGENOM" id="CLU_031804_0_0_1"/>
<reference evidence="12 13" key="1">
    <citation type="journal article" date="2008" name="Nature">
        <title>The Trichoplax genome and the nature of placozoans.</title>
        <authorList>
            <person name="Srivastava M."/>
            <person name="Begovic E."/>
            <person name="Chapman J."/>
            <person name="Putnam N.H."/>
            <person name="Hellsten U."/>
            <person name="Kawashima T."/>
            <person name="Kuo A."/>
            <person name="Mitros T."/>
            <person name="Salamov A."/>
            <person name="Carpenter M.L."/>
            <person name="Signorovitch A.Y."/>
            <person name="Moreno M.A."/>
            <person name="Kamm K."/>
            <person name="Grimwood J."/>
            <person name="Schmutz J."/>
            <person name="Shapiro H."/>
            <person name="Grigoriev I.V."/>
            <person name="Buss L.W."/>
            <person name="Schierwater B."/>
            <person name="Dellaporta S.L."/>
            <person name="Rokhsar D.S."/>
        </authorList>
    </citation>
    <scope>NUCLEOTIDE SEQUENCE [LARGE SCALE GENOMIC DNA]</scope>
    <source>
        <strain evidence="12 13">Grell-BS-1999</strain>
    </source>
</reference>
<dbReference type="GeneID" id="6754715"/>
<keyword evidence="6 9" id="KW-0256">Endoplasmic reticulum</keyword>
<comment type="subcellular location">
    <subcellularLocation>
        <location evidence="1 9">Endoplasmic reticulum membrane</location>
        <topology evidence="1 9">Single-pass type I membrane protein</topology>
    </subcellularLocation>
</comment>
<accession>B3S0A3</accession>
<dbReference type="UniPathway" id="UPA00378"/>
<dbReference type="Proteomes" id="UP000009022">
    <property type="component" value="Unassembled WGS sequence"/>
</dbReference>